<protein>
    <submittedName>
        <fullName evidence="2">Uncharacterized protein</fullName>
    </submittedName>
</protein>
<reference evidence="2 3" key="1">
    <citation type="submission" date="2020-04" db="EMBL/GenBank/DDBJ databases">
        <title>MicrobeNet Type strains.</title>
        <authorList>
            <person name="Nicholson A.C."/>
        </authorList>
    </citation>
    <scope>NUCLEOTIDE SEQUENCE [LARGE SCALE GENOMIC DNA]</scope>
    <source>
        <strain evidence="2 3">ATCC 23612</strain>
    </source>
</reference>
<keyword evidence="3" id="KW-1185">Reference proteome</keyword>
<comment type="caution">
    <text evidence="2">The sequence shown here is derived from an EMBL/GenBank/DDBJ whole genome shotgun (WGS) entry which is preliminary data.</text>
</comment>
<evidence type="ECO:0000256" key="1">
    <source>
        <dbReference type="SAM" id="MobiDB-lite"/>
    </source>
</evidence>
<dbReference type="RefSeq" id="WP_061081748.1">
    <property type="nucleotide sequence ID" value="NZ_JAAXPG010000004.1"/>
</dbReference>
<feature type="compositionally biased region" description="Low complexity" evidence="1">
    <location>
        <begin position="11"/>
        <end position="23"/>
    </location>
</feature>
<sequence>MGETGFDPRRTAAWRAAGAAAPAGTPPPARTPGAVPEHVRTDSRDAVVDAAARFTASSRSHRR</sequence>
<evidence type="ECO:0000313" key="3">
    <source>
        <dbReference type="Proteomes" id="UP000553209"/>
    </source>
</evidence>
<name>A0A7X6MC55_9ACTN</name>
<accession>A0A7X6MC55</accession>
<organism evidence="2 3">
    <name type="scientific">Nocardiopsis alborubida</name>
    <dbReference type="NCBI Taxonomy" id="146802"/>
    <lineage>
        <taxon>Bacteria</taxon>
        <taxon>Bacillati</taxon>
        <taxon>Actinomycetota</taxon>
        <taxon>Actinomycetes</taxon>
        <taxon>Streptosporangiales</taxon>
        <taxon>Nocardiopsidaceae</taxon>
        <taxon>Nocardiopsis</taxon>
    </lineage>
</organism>
<dbReference type="Proteomes" id="UP000553209">
    <property type="component" value="Unassembled WGS sequence"/>
</dbReference>
<proteinExistence type="predicted"/>
<evidence type="ECO:0000313" key="2">
    <source>
        <dbReference type="EMBL" id="NKY97243.1"/>
    </source>
</evidence>
<feature type="compositionally biased region" description="Basic and acidic residues" evidence="1">
    <location>
        <begin position="1"/>
        <end position="10"/>
    </location>
</feature>
<dbReference type="EMBL" id="JAAXPG010000004">
    <property type="protein sequence ID" value="NKY97243.1"/>
    <property type="molecule type" value="Genomic_DNA"/>
</dbReference>
<dbReference type="AlphaFoldDB" id="A0A7X6MC55"/>
<gene>
    <name evidence="2" type="ORF">HGB44_06080</name>
</gene>
<feature type="region of interest" description="Disordered" evidence="1">
    <location>
        <begin position="1"/>
        <end position="45"/>
    </location>
</feature>